<sequence length="192" mass="21610">MTRTAENPTTEPAAIPQATRTFILAGGCFWCLDAVYRKIRGVTDVVSGYIGGHTPDPAYREVCAGTTGHAEAVAVTFDPVAVPEDVVLDIFFATHDPTTPNRQGYDVGTQYRSAMFYVDGEQEQLFRTAIERNQDNWSAPIVTEVTRAPRFHEAEEVHQDFYARNPWEGYCQVIINPKLAKARKYYSQWLVD</sequence>
<keyword evidence="2 5" id="KW-0560">Oxidoreductase</keyword>
<dbReference type="Proteomes" id="UP001575652">
    <property type="component" value="Unassembled WGS sequence"/>
</dbReference>
<dbReference type="InterPro" id="IPR002569">
    <property type="entry name" value="Met_Sox_Rdtase_MsrA_dom"/>
</dbReference>
<dbReference type="InterPro" id="IPR036509">
    <property type="entry name" value="Met_Sox_Rdtase_MsrA_sf"/>
</dbReference>
<evidence type="ECO:0000313" key="8">
    <source>
        <dbReference type="Proteomes" id="UP001575652"/>
    </source>
</evidence>
<dbReference type="RefSeq" id="WP_373970239.1">
    <property type="nucleotide sequence ID" value="NZ_JBHDLJ010000001.1"/>
</dbReference>
<dbReference type="Gene3D" id="3.30.1060.10">
    <property type="entry name" value="Peptide methionine sulphoxide reductase MsrA"/>
    <property type="match status" value="1"/>
</dbReference>
<evidence type="ECO:0000259" key="6">
    <source>
        <dbReference type="Pfam" id="PF01625"/>
    </source>
</evidence>
<comment type="catalytic activity">
    <reaction evidence="3 5">
        <text>L-methionyl-[protein] + [thioredoxin]-disulfide + H2O = L-methionyl-(S)-S-oxide-[protein] + [thioredoxin]-dithiol</text>
        <dbReference type="Rhea" id="RHEA:14217"/>
        <dbReference type="Rhea" id="RHEA-COMP:10698"/>
        <dbReference type="Rhea" id="RHEA-COMP:10700"/>
        <dbReference type="Rhea" id="RHEA-COMP:12313"/>
        <dbReference type="Rhea" id="RHEA-COMP:12315"/>
        <dbReference type="ChEBI" id="CHEBI:15377"/>
        <dbReference type="ChEBI" id="CHEBI:16044"/>
        <dbReference type="ChEBI" id="CHEBI:29950"/>
        <dbReference type="ChEBI" id="CHEBI:44120"/>
        <dbReference type="ChEBI" id="CHEBI:50058"/>
        <dbReference type="EC" id="1.8.4.11"/>
    </reaction>
</comment>
<comment type="caution">
    <text evidence="7">The sequence shown here is derived from an EMBL/GenBank/DDBJ whole genome shotgun (WGS) entry which is preliminary data.</text>
</comment>
<dbReference type="HAMAP" id="MF_01401">
    <property type="entry name" value="MsrA"/>
    <property type="match status" value="1"/>
</dbReference>
<comment type="similarity">
    <text evidence="1 5">Belongs to the MsrA Met sulfoxide reductase family.</text>
</comment>
<keyword evidence="8" id="KW-1185">Reference proteome</keyword>
<evidence type="ECO:0000256" key="1">
    <source>
        <dbReference type="ARBA" id="ARBA00005591"/>
    </source>
</evidence>
<dbReference type="PANTHER" id="PTHR43774">
    <property type="entry name" value="PEPTIDE METHIONINE SULFOXIDE REDUCTASE"/>
    <property type="match status" value="1"/>
</dbReference>
<dbReference type="SUPFAM" id="SSF55068">
    <property type="entry name" value="Peptide methionine sulfoxide reductase"/>
    <property type="match status" value="1"/>
</dbReference>
<protein>
    <recommendedName>
        <fullName evidence="5">Peptide methionine sulfoxide reductase MsrA</fullName>
        <shortName evidence="5">Protein-methionine-S-oxide reductase</shortName>
        <ecNumber evidence="5">1.8.4.11</ecNumber>
    </recommendedName>
    <alternativeName>
        <fullName evidence="5">Peptide-methionine (S)-S-oxide reductase</fullName>
        <shortName evidence="5">Peptide Met(O) reductase</shortName>
    </alternativeName>
</protein>
<reference evidence="7 8" key="1">
    <citation type="submission" date="2024-09" db="EMBL/GenBank/DDBJ databases">
        <authorList>
            <person name="Salinas-Garcia M.A."/>
            <person name="Prieme A."/>
        </authorList>
    </citation>
    <scope>NUCLEOTIDE SEQUENCE [LARGE SCALE GENOMIC DNA]</scope>
    <source>
        <strain evidence="7 8">DSM 21081</strain>
    </source>
</reference>
<dbReference type="PANTHER" id="PTHR43774:SF1">
    <property type="entry name" value="PEPTIDE METHIONINE SULFOXIDE REDUCTASE MSRA 2"/>
    <property type="match status" value="1"/>
</dbReference>
<evidence type="ECO:0000256" key="5">
    <source>
        <dbReference type="HAMAP-Rule" id="MF_01401"/>
    </source>
</evidence>
<gene>
    <name evidence="5 7" type="primary">msrA</name>
    <name evidence="7" type="ORF">ACETWP_00565</name>
</gene>
<organism evidence="7 8">
    <name type="scientific">Arthrobacter halodurans</name>
    <dbReference type="NCBI Taxonomy" id="516699"/>
    <lineage>
        <taxon>Bacteria</taxon>
        <taxon>Bacillati</taxon>
        <taxon>Actinomycetota</taxon>
        <taxon>Actinomycetes</taxon>
        <taxon>Micrococcales</taxon>
        <taxon>Micrococcaceae</taxon>
        <taxon>Arthrobacter</taxon>
    </lineage>
</organism>
<dbReference type="NCBIfam" id="TIGR00401">
    <property type="entry name" value="msrA"/>
    <property type="match status" value="1"/>
</dbReference>
<dbReference type="EC" id="1.8.4.11" evidence="5"/>
<name>A0ABV4UHX7_9MICC</name>
<evidence type="ECO:0000313" key="7">
    <source>
        <dbReference type="EMBL" id="MFB0833070.1"/>
    </source>
</evidence>
<dbReference type="Pfam" id="PF01625">
    <property type="entry name" value="PMSR"/>
    <property type="match status" value="1"/>
</dbReference>
<feature type="domain" description="Peptide methionine sulphoxide reductase MsrA" evidence="6">
    <location>
        <begin position="22"/>
        <end position="172"/>
    </location>
</feature>
<evidence type="ECO:0000256" key="2">
    <source>
        <dbReference type="ARBA" id="ARBA00023002"/>
    </source>
</evidence>
<dbReference type="EMBL" id="JBHDLJ010000001">
    <property type="protein sequence ID" value="MFB0833070.1"/>
    <property type="molecule type" value="Genomic_DNA"/>
</dbReference>
<proteinExistence type="inferred from homology"/>
<feature type="active site" evidence="5">
    <location>
        <position position="28"/>
    </location>
</feature>
<evidence type="ECO:0000256" key="3">
    <source>
        <dbReference type="ARBA" id="ARBA00047806"/>
    </source>
</evidence>
<comment type="function">
    <text evidence="5">Has an important function as a repair enzyme for proteins that have been inactivated by oxidation. Catalyzes the reversible oxidation-reduction of methionine sulfoxide in proteins to methionine.</text>
</comment>
<comment type="catalytic activity">
    <reaction evidence="4 5">
        <text>[thioredoxin]-disulfide + L-methionine + H2O = L-methionine (S)-S-oxide + [thioredoxin]-dithiol</text>
        <dbReference type="Rhea" id="RHEA:19993"/>
        <dbReference type="Rhea" id="RHEA-COMP:10698"/>
        <dbReference type="Rhea" id="RHEA-COMP:10700"/>
        <dbReference type="ChEBI" id="CHEBI:15377"/>
        <dbReference type="ChEBI" id="CHEBI:29950"/>
        <dbReference type="ChEBI" id="CHEBI:50058"/>
        <dbReference type="ChEBI" id="CHEBI:57844"/>
        <dbReference type="ChEBI" id="CHEBI:58772"/>
        <dbReference type="EC" id="1.8.4.11"/>
    </reaction>
</comment>
<evidence type="ECO:0000256" key="4">
    <source>
        <dbReference type="ARBA" id="ARBA00048782"/>
    </source>
</evidence>
<accession>A0ABV4UHX7</accession>
<dbReference type="GO" id="GO:0008113">
    <property type="term" value="F:peptide-methionine (S)-S-oxide reductase activity"/>
    <property type="evidence" value="ECO:0007669"/>
    <property type="project" value="UniProtKB-EC"/>
</dbReference>